<protein>
    <recommendedName>
        <fullName evidence="5">FAD/NAD(P)-binding domain-containing protein</fullName>
    </recommendedName>
</protein>
<name>A0A8H6Q9V4_9EURO</name>
<evidence type="ECO:0000313" key="8">
    <source>
        <dbReference type="Proteomes" id="UP000630445"/>
    </source>
</evidence>
<dbReference type="InterPro" id="IPR036188">
    <property type="entry name" value="FAD/NAD-bd_sf"/>
</dbReference>
<dbReference type="Proteomes" id="UP000662466">
    <property type="component" value="Unassembled WGS sequence"/>
</dbReference>
<dbReference type="AlphaFoldDB" id="A0A8H6Q9V4"/>
<dbReference type="EMBL" id="JACBAF010002068">
    <property type="protein sequence ID" value="KAF7168693.1"/>
    <property type="molecule type" value="Genomic_DNA"/>
</dbReference>
<evidence type="ECO:0000313" key="6">
    <source>
        <dbReference type="EMBL" id="KAF7114665.1"/>
    </source>
</evidence>
<dbReference type="Proteomes" id="UP000630445">
    <property type="component" value="Unassembled WGS sequence"/>
</dbReference>
<keyword evidence="4" id="KW-0560">Oxidoreductase</keyword>
<keyword evidence="2" id="KW-0285">Flavoprotein</keyword>
<dbReference type="Gene3D" id="3.50.50.100">
    <property type="match status" value="1"/>
</dbReference>
<dbReference type="GO" id="GO:0050660">
    <property type="term" value="F:flavin adenine dinucleotide binding"/>
    <property type="evidence" value="ECO:0007669"/>
    <property type="project" value="TreeGrafter"/>
</dbReference>
<evidence type="ECO:0000256" key="3">
    <source>
        <dbReference type="ARBA" id="ARBA00022827"/>
    </source>
</evidence>
<comment type="caution">
    <text evidence="7">The sequence shown here is derived from an EMBL/GenBank/DDBJ whole genome shotgun (WGS) entry which is preliminary data.</text>
</comment>
<dbReference type="InterPro" id="IPR023753">
    <property type="entry name" value="FAD/NAD-binding_dom"/>
</dbReference>
<dbReference type="PANTHER" id="PTHR43735:SF3">
    <property type="entry name" value="FERROPTOSIS SUPPRESSOR PROTEIN 1"/>
    <property type="match status" value="1"/>
</dbReference>
<sequence length="383" mass="40989">MTSTKTTVVIIGASFAGAPIAHSLLKDVPTVKVILINPSPTFYFSIAGPRVMAKPTAFQPEQYLIPIESAFKKYPSESFEFVQGRVTAVDPDNKSVMVDSQTTIPFDYLVIAAGSTTPSTIRNDIPIPFKQSNADNMETLIKNAQQAILSSSQIVIAGAGPIGVELAGELAEAAQEQGRSLKITVVSASDRVLPMLKDSSSKAAESLLMQKRVTIILSHAVTEAVLSDGTWNISLSNGQQLTADLYIPTTGVLPNNSFIPQQWLDKDGWVKVDRELRVQGGQGAPLPIYAAGDITNNSMRLSFKAAEQAAVVAANIKNDILGKGSKYKRRMYDQGDSIMMIVPVGASAGTGQLFGMTPWSFLVKSIKGKDFFVSKAPSFIGAS</sequence>
<dbReference type="GO" id="GO:0004174">
    <property type="term" value="F:electron-transferring-flavoprotein dehydrogenase activity"/>
    <property type="evidence" value="ECO:0007669"/>
    <property type="project" value="TreeGrafter"/>
</dbReference>
<gene>
    <name evidence="6" type="ORF">CNMCM5793_009616</name>
    <name evidence="7" type="ORF">CNMCM6106_003811</name>
</gene>
<reference evidence="7" key="1">
    <citation type="submission" date="2020-06" db="EMBL/GenBank/DDBJ databases">
        <title>Draft genome sequences of strains closely related to Aspergillus parafelis and Aspergillus hiratsukae.</title>
        <authorList>
            <person name="Dos Santos R.A.C."/>
            <person name="Rivero-Menendez O."/>
            <person name="Steenwyk J.L."/>
            <person name="Mead M.E."/>
            <person name="Goldman G.H."/>
            <person name="Alastruey-Izquierdo A."/>
            <person name="Rokas A."/>
        </authorList>
    </citation>
    <scope>NUCLEOTIDE SEQUENCE</scope>
    <source>
        <strain evidence="6">CNM-CM5793</strain>
        <strain evidence="7">CNM-CM6106</strain>
    </source>
</reference>
<evidence type="ECO:0000256" key="4">
    <source>
        <dbReference type="ARBA" id="ARBA00023002"/>
    </source>
</evidence>
<evidence type="ECO:0000256" key="2">
    <source>
        <dbReference type="ARBA" id="ARBA00022630"/>
    </source>
</evidence>
<feature type="domain" description="FAD/NAD(P)-binding" evidence="5">
    <location>
        <begin position="7"/>
        <end position="309"/>
    </location>
</feature>
<keyword evidence="8" id="KW-1185">Reference proteome</keyword>
<dbReference type="OrthoDB" id="202203at2759"/>
<keyword evidence="3" id="KW-0274">FAD</keyword>
<dbReference type="SUPFAM" id="SSF51905">
    <property type="entry name" value="FAD/NAD(P)-binding domain"/>
    <property type="match status" value="1"/>
</dbReference>
<dbReference type="GO" id="GO:0005737">
    <property type="term" value="C:cytoplasm"/>
    <property type="evidence" value="ECO:0007669"/>
    <property type="project" value="TreeGrafter"/>
</dbReference>
<evidence type="ECO:0000313" key="7">
    <source>
        <dbReference type="EMBL" id="KAF7168693.1"/>
    </source>
</evidence>
<evidence type="ECO:0000313" key="9">
    <source>
        <dbReference type="Proteomes" id="UP000662466"/>
    </source>
</evidence>
<organism evidence="7 9">
    <name type="scientific">Aspergillus hiratsukae</name>
    <dbReference type="NCBI Taxonomy" id="1194566"/>
    <lineage>
        <taxon>Eukaryota</taxon>
        <taxon>Fungi</taxon>
        <taxon>Dikarya</taxon>
        <taxon>Ascomycota</taxon>
        <taxon>Pezizomycotina</taxon>
        <taxon>Eurotiomycetes</taxon>
        <taxon>Eurotiomycetidae</taxon>
        <taxon>Eurotiales</taxon>
        <taxon>Aspergillaceae</taxon>
        <taxon>Aspergillus</taxon>
        <taxon>Aspergillus subgen. Fumigati</taxon>
    </lineage>
</organism>
<proteinExistence type="inferred from homology"/>
<dbReference type="EMBL" id="JACBAD010002122">
    <property type="protein sequence ID" value="KAF7114665.1"/>
    <property type="molecule type" value="Genomic_DNA"/>
</dbReference>
<evidence type="ECO:0000259" key="5">
    <source>
        <dbReference type="Pfam" id="PF07992"/>
    </source>
</evidence>
<accession>A0A8H6Q9V4</accession>
<dbReference type="Pfam" id="PF07992">
    <property type="entry name" value="Pyr_redox_2"/>
    <property type="match status" value="1"/>
</dbReference>
<dbReference type="PRINTS" id="PR00368">
    <property type="entry name" value="FADPNR"/>
</dbReference>
<comment type="similarity">
    <text evidence="1">Belongs to the FAD-dependent oxidoreductase family.</text>
</comment>
<evidence type="ECO:0000256" key="1">
    <source>
        <dbReference type="ARBA" id="ARBA00006442"/>
    </source>
</evidence>
<dbReference type="PANTHER" id="PTHR43735">
    <property type="entry name" value="APOPTOSIS-INDUCING FACTOR 1"/>
    <property type="match status" value="1"/>
</dbReference>